<gene>
    <name evidence="2" type="ORF">DERYTH_LOCUS14416</name>
</gene>
<evidence type="ECO:0000313" key="3">
    <source>
        <dbReference type="Proteomes" id="UP000789405"/>
    </source>
</evidence>
<feature type="region of interest" description="Disordered" evidence="1">
    <location>
        <begin position="1"/>
        <end position="21"/>
    </location>
</feature>
<sequence length="47" mass="5775">MESKDEAKRRNRERMAFHQQQANSLGIPLRFMEMNEEFEKINQQYNT</sequence>
<dbReference type="EMBL" id="CAJVPY010010847">
    <property type="protein sequence ID" value="CAG8722264.1"/>
    <property type="molecule type" value="Genomic_DNA"/>
</dbReference>
<evidence type="ECO:0000313" key="2">
    <source>
        <dbReference type="EMBL" id="CAG8722264.1"/>
    </source>
</evidence>
<proteinExistence type="predicted"/>
<comment type="caution">
    <text evidence="2">The sequence shown here is derived from an EMBL/GenBank/DDBJ whole genome shotgun (WGS) entry which is preliminary data.</text>
</comment>
<name>A0A9N9I5Y6_9GLOM</name>
<reference evidence="2" key="1">
    <citation type="submission" date="2021-06" db="EMBL/GenBank/DDBJ databases">
        <authorList>
            <person name="Kallberg Y."/>
            <person name="Tangrot J."/>
            <person name="Rosling A."/>
        </authorList>
    </citation>
    <scope>NUCLEOTIDE SEQUENCE</scope>
    <source>
        <strain evidence="2">MA453B</strain>
    </source>
</reference>
<feature type="compositionally biased region" description="Basic and acidic residues" evidence="1">
    <location>
        <begin position="1"/>
        <end position="16"/>
    </location>
</feature>
<dbReference type="AlphaFoldDB" id="A0A9N9I5Y6"/>
<organism evidence="2 3">
    <name type="scientific">Dentiscutata erythropus</name>
    <dbReference type="NCBI Taxonomy" id="1348616"/>
    <lineage>
        <taxon>Eukaryota</taxon>
        <taxon>Fungi</taxon>
        <taxon>Fungi incertae sedis</taxon>
        <taxon>Mucoromycota</taxon>
        <taxon>Glomeromycotina</taxon>
        <taxon>Glomeromycetes</taxon>
        <taxon>Diversisporales</taxon>
        <taxon>Gigasporaceae</taxon>
        <taxon>Dentiscutata</taxon>
    </lineage>
</organism>
<evidence type="ECO:0000256" key="1">
    <source>
        <dbReference type="SAM" id="MobiDB-lite"/>
    </source>
</evidence>
<dbReference type="Proteomes" id="UP000789405">
    <property type="component" value="Unassembled WGS sequence"/>
</dbReference>
<protein>
    <submittedName>
        <fullName evidence="2">17829_t:CDS:1</fullName>
    </submittedName>
</protein>
<accession>A0A9N9I5Y6</accession>
<keyword evidence="3" id="KW-1185">Reference proteome</keyword>